<evidence type="ECO:0000256" key="3">
    <source>
        <dbReference type="ARBA" id="ARBA00022679"/>
    </source>
</evidence>
<dbReference type="EMBL" id="UOFJ01000453">
    <property type="protein sequence ID" value="VAW69693.1"/>
    <property type="molecule type" value="Genomic_DNA"/>
</dbReference>
<dbReference type="InterPro" id="IPR027417">
    <property type="entry name" value="P-loop_NTPase"/>
</dbReference>
<dbReference type="Gene3D" id="3.40.50.300">
    <property type="entry name" value="P-loop containing nucleotide triphosphate hydrolases"/>
    <property type="match status" value="1"/>
</dbReference>
<dbReference type="Pfam" id="PF00485">
    <property type="entry name" value="PRK"/>
    <property type="match status" value="1"/>
</dbReference>
<dbReference type="EC" id="2.7.1.19" evidence="2"/>
<comment type="catalytic activity">
    <reaction evidence="7">
        <text>D-ribulose 5-phosphate + ATP = D-ribulose 1,5-bisphosphate + ADP + H(+)</text>
        <dbReference type="Rhea" id="RHEA:19365"/>
        <dbReference type="ChEBI" id="CHEBI:15378"/>
        <dbReference type="ChEBI" id="CHEBI:30616"/>
        <dbReference type="ChEBI" id="CHEBI:57870"/>
        <dbReference type="ChEBI" id="CHEBI:58121"/>
        <dbReference type="ChEBI" id="CHEBI:456216"/>
        <dbReference type="EC" id="2.7.1.19"/>
    </reaction>
</comment>
<keyword evidence="6" id="KW-0067">ATP-binding</keyword>
<name>A0A3B0XZU1_9ZZZZ</name>
<dbReference type="SUPFAM" id="SSF52540">
    <property type="entry name" value="P-loop containing nucleoside triphosphate hydrolases"/>
    <property type="match status" value="1"/>
</dbReference>
<dbReference type="InterPro" id="IPR006083">
    <property type="entry name" value="PRK/URK"/>
</dbReference>
<keyword evidence="5 9" id="KW-0418">Kinase</keyword>
<dbReference type="GO" id="GO:0008974">
    <property type="term" value="F:phosphoribulokinase activity"/>
    <property type="evidence" value="ECO:0007669"/>
    <property type="project" value="UniProtKB-EC"/>
</dbReference>
<organism evidence="9">
    <name type="scientific">hydrothermal vent metagenome</name>
    <dbReference type="NCBI Taxonomy" id="652676"/>
    <lineage>
        <taxon>unclassified sequences</taxon>
        <taxon>metagenomes</taxon>
        <taxon>ecological metagenomes</taxon>
    </lineage>
</organism>
<keyword evidence="3 9" id="KW-0808">Transferase</keyword>
<comment type="similarity">
    <text evidence="1">Belongs to the phosphoribulokinase family.</text>
</comment>
<dbReference type="GO" id="GO:0005524">
    <property type="term" value="F:ATP binding"/>
    <property type="evidence" value="ECO:0007669"/>
    <property type="project" value="UniProtKB-KW"/>
</dbReference>
<accession>A0A3B0XZU1</accession>
<evidence type="ECO:0000313" key="9">
    <source>
        <dbReference type="EMBL" id="VAW69693.1"/>
    </source>
</evidence>
<evidence type="ECO:0000256" key="5">
    <source>
        <dbReference type="ARBA" id="ARBA00022777"/>
    </source>
</evidence>
<dbReference type="GO" id="GO:0005975">
    <property type="term" value="P:carbohydrate metabolic process"/>
    <property type="evidence" value="ECO:0007669"/>
    <property type="project" value="InterPro"/>
</dbReference>
<protein>
    <recommendedName>
        <fullName evidence="2">phosphoribulokinase</fullName>
        <ecNumber evidence="2">2.7.1.19</ecNumber>
    </recommendedName>
</protein>
<feature type="non-terminal residue" evidence="9">
    <location>
        <position position="300"/>
    </location>
</feature>
<reference evidence="9" key="1">
    <citation type="submission" date="2018-06" db="EMBL/GenBank/DDBJ databases">
        <authorList>
            <person name="Zhirakovskaya E."/>
        </authorList>
    </citation>
    <scope>NUCLEOTIDE SEQUENCE</scope>
</reference>
<evidence type="ECO:0000259" key="8">
    <source>
        <dbReference type="Pfam" id="PF00485"/>
    </source>
</evidence>
<evidence type="ECO:0000256" key="2">
    <source>
        <dbReference type="ARBA" id="ARBA00012042"/>
    </source>
</evidence>
<gene>
    <name evidence="9" type="ORF">MNBD_GAMMA10-1327</name>
</gene>
<dbReference type="InterPro" id="IPR006082">
    <property type="entry name" value="PRK"/>
</dbReference>
<keyword evidence="4" id="KW-0547">Nucleotide-binding</keyword>
<evidence type="ECO:0000256" key="1">
    <source>
        <dbReference type="ARBA" id="ARBA00009719"/>
    </source>
</evidence>
<sequence length="300" mass="33704">MSEEYPIIAVTGASGAGTTAVQQAFKEIFFRQNINAAFAQGDGFLRYSDIDTEKYISQALADGRHISCYGPDLNDFSSLESCFQRYSSTGNARLRSKVSQDNTHLYKQQHEGFTDWQDTPPGTDCLFYEGMHGGVVADTWARRKSGDAQSGVLNERRAAQPQGVNAAQYVDLLIGVVPAINLEWIQRINHDQCNQKLSADEVTVNILEQLQDYIYFIVPQFSITDINFQRMPVVDTSNPFNLQRVPTDKESVVVISFREPHRHDLTSYLKRIDDSFISRQNTLVIPGGQMQHALDIICAP</sequence>
<dbReference type="PRINTS" id="PR00478">
    <property type="entry name" value="PHRIBLKINASE"/>
</dbReference>
<evidence type="ECO:0000256" key="4">
    <source>
        <dbReference type="ARBA" id="ARBA00022741"/>
    </source>
</evidence>
<feature type="domain" description="Phosphoribulokinase/uridine kinase" evidence="8">
    <location>
        <begin position="7"/>
        <end position="237"/>
    </location>
</feature>
<evidence type="ECO:0000256" key="6">
    <source>
        <dbReference type="ARBA" id="ARBA00022840"/>
    </source>
</evidence>
<proteinExistence type="inferred from homology"/>
<evidence type="ECO:0000256" key="7">
    <source>
        <dbReference type="ARBA" id="ARBA00047663"/>
    </source>
</evidence>
<dbReference type="AlphaFoldDB" id="A0A3B0XZU1"/>